<accession>A0A8J6QHA8</accession>
<dbReference type="EMBL" id="JACVXC010000005">
    <property type="protein sequence ID" value="MBD0836465.1"/>
    <property type="molecule type" value="Genomic_DNA"/>
</dbReference>
<organism evidence="2 3">
    <name type="scientific">Aestuariibaculum suncheonense</name>
    <dbReference type="NCBI Taxonomy" id="1028745"/>
    <lineage>
        <taxon>Bacteria</taxon>
        <taxon>Pseudomonadati</taxon>
        <taxon>Bacteroidota</taxon>
        <taxon>Flavobacteriia</taxon>
        <taxon>Flavobacteriales</taxon>
        <taxon>Flavobacteriaceae</taxon>
    </lineage>
</organism>
<sequence length="148" mass="17849">MKLFKTSAILLALSFSFNLQAQEQNENPQDKTSYYQKRAAEDAKFEQQFSAKTKADETTFWEEQKDYEKALKRRDKKAYKAYMKGKQDAYAEHYTHCNNHCHHSDHYYQHASFYYYRYQYHYYYNAPRQRSFNTSVRLSTPGVRLGIL</sequence>
<protein>
    <submittedName>
        <fullName evidence="2">Uncharacterized protein</fullName>
    </submittedName>
</protein>
<name>A0A8J6QHA8_9FLAO</name>
<keyword evidence="3" id="KW-1185">Reference proteome</keyword>
<evidence type="ECO:0000313" key="2">
    <source>
        <dbReference type="EMBL" id="MBD0836465.1"/>
    </source>
</evidence>
<dbReference type="AlphaFoldDB" id="A0A8J6QHA8"/>
<gene>
    <name evidence="2" type="ORF">ICJ84_13565</name>
</gene>
<proteinExistence type="predicted"/>
<feature type="chain" id="PRO_5035236648" evidence="1">
    <location>
        <begin position="22"/>
        <end position="148"/>
    </location>
</feature>
<reference evidence="2" key="2">
    <citation type="submission" date="2020-09" db="EMBL/GenBank/DDBJ databases">
        <authorList>
            <person name="Wu Z."/>
        </authorList>
    </citation>
    <scope>NUCLEOTIDE SEQUENCE</scope>
    <source>
        <strain evidence="2">SC17</strain>
    </source>
</reference>
<dbReference type="Proteomes" id="UP000602057">
    <property type="component" value="Unassembled WGS sequence"/>
</dbReference>
<reference evidence="2" key="1">
    <citation type="journal article" date="2013" name="Int. J. Syst. Evol. Microbiol.">
        <title>Aestuariibaculum suncheonense gen. nov., sp. nov., a marine bacterium of the family Flavobacteriaceae isolated from a tidal flat and emended descriptions of the genera Gaetbulibacter and Tamlana.</title>
        <authorList>
            <person name="Jeong S.H."/>
            <person name="Park M.S."/>
            <person name="Jin H.M."/>
            <person name="Lee K."/>
            <person name="Park W."/>
            <person name="Jeon C.O."/>
        </authorList>
    </citation>
    <scope>NUCLEOTIDE SEQUENCE</scope>
    <source>
        <strain evidence="2">SC17</strain>
    </source>
</reference>
<evidence type="ECO:0000256" key="1">
    <source>
        <dbReference type="SAM" id="SignalP"/>
    </source>
</evidence>
<dbReference type="RefSeq" id="WP_188216956.1">
    <property type="nucleotide sequence ID" value="NZ_BAABGH010000002.1"/>
</dbReference>
<feature type="signal peptide" evidence="1">
    <location>
        <begin position="1"/>
        <end position="21"/>
    </location>
</feature>
<keyword evidence="1" id="KW-0732">Signal</keyword>
<evidence type="ECO:0000313" key="3">
    <source>
        <dbReference type="Proteomes" id="UP000602057"/>
    </source>
</evidence>
<comment type="caution">
    <text evidence="2">The sequence shown here is derived from an EMBL/GenBank/DDBJ whole genome shotgun (WGS) entry which is preliminary data.</text>
</comment>